<comment type="caution">
    <text evidence="2">The sequence shown here is derived from an EMBL/GenBank/DDBJ whole genome shotgun (WGS) entry which is preliminary data.</text>
</comment>
<dbReference type="Proteomes" id="UP001500466">
    <property type="component" value="Unassembled WGS sequence"/>
</dbReference>
<feature type="compositionally biased region" description="Basic and acidic residues" evidence="1">
    <location>
        <begin position="61"/>
        <end position="72"/>
    </location>
</feature>
<gene>
    <name evidence="2" type="ORF">GCM10023205_33890</name>
</gene>
<name>A0ABP9HBI8_9ACTN</name>
<proteinExistence type="predicted"/>
<evidence type="ECO:0000313" key="3">
    <source>
        <dbReference type="Proteomes" id="UP001500466"/>
    </source>
</evidence>
<feature type="region of interest" description="Disordered" evidence="1">
    <location>
        <begin position="1"/>
        <end position="72"/>
    </location>
</feature>
<feature type="compositionally biased region" description="Basic and acidic residues" evidence="1">
    <location>
        <begin position="20"/>
        <end position="35"/>
    </location>
</feature>
<protein>
    <submittedName>
        <fullName evidence="2">Uncharacterized protein</fullName>
    </submittedName>
</protein>
<dbReference type="RefSeq" id="WP_345676331.1">
    <property type="nucleotide sequence ID" value="NZ_BAABHS010000011.1"/>
</dbReference>
<reference evidence="3" key="1">
    <citation type="journal article" date="2019" name="Int. J. Syst. Evol. Microbiol.">
        <title>The Global Catalogue of Microorganisms (GCM) 10K type strain sequencing project: providing services to taxonomists for standard genome sequencing and annotation.</title>
        <authorList>
            <consortium name="The Broad Institute Genomics Platform"/>
            <consortium name="The Broad Institute Genome Sequencing Center for Infectious Disease"/>
            <person name="Wu L."/>
            <person name="Ma J."/>
        </authorList>
    </citation>
    <scope>NUCLEOTIDE SEQUENCE [LARGE SCALE GENOMIC DNA]</scope>
    <source>
        <strain evidence="3">JCM 17986</strain>
    </source>
</reference>
<dbReference type="EMBL" id="BAABHS010000011">
    <property type="protein sequence ID" value="GAA4966479.1"/>
    <property type="molecule type" value="Genomic_DNA"/>
</dbReference>
<evidence type="ECO:0000313" key="2">
    <source>
        <dbReference type="EMBL" id="GAA4966479.1"/>
    </source>
</evidence>
<accession>A0ABP9HBI8</accession>
<organism evidence="2 3">
    <name type="scientific">Yinghuangia aomiensis</name>
    <dbReference type="NCBI Taxonomy" id="676205"/>
    <lineage>
        <taxon>Bacteria</taxon>
        <taxon>Bacillati</taxon>
        <taxon>Actinomycetota</taxon>
        <taxon>Actinomycetes</taxon>
        <taxon>Kitasatosporales</taxon>
        <taxon>Streptomycetaceae</taxon>
        <taxon>Yinghuangia</taxon>
    </lineage>
</organism>
<evidence type="ECO:0000256" key="1">
    <source>
        <dbReference type="SAM" id="MobiDB-lite"/>
    </source>
</evidence>
<sequence>MSRLVYGQAGKQLAKATKPLSEEATRPRQEADTHGTRRRARTSRLVYGQAGKQLAKATKPLSEEATRPRQEAEANYREMLKTWADVNLSTQDALTDALPEKPRPEIIRIRESIPYIRELTAATKSAREEMETAIAAERAPKRAAQHAIAARLRARQERRLMLEL</sequence>
<keyword evidence="3" id="KW-1185">Reference proteome</keyword>